<organism evidence="1 2">
    <name type="scientific">Vibrio parahaemolyticus</name>
    <dbReference type="NCBI Taxonomy" id="670"/>
    <lineage>
        <taxon>Bacteria</taxon>
        <taxon>Pseudomonadati</taxon>
        <taxon>Pseudomonadota</taxon>
        <taxon>Gammaproteobacteria</taxon>
        <taxon>Vibrionales</taxon>
        <taxon>Vibrionaceae</taxon>
        <taxon>Vibrio</taxon>
    </lineage>
</organism>
<dbReference type="AlphaFoldDB" id="A0A227J2Y0"/>
<gene>
    <name evidence="1" type="ORF">CA163_28595</name>
</gene>
<evidence type="ECO:0000313" key="1">
    <source>
        <dbReference type="EMBL" id="OXE29446.1"/>
    </source>
</evidence>
<evidence type="ECO:0000313" key="2">
    <source>
        <dbReference type="Proteomes" id="UP000214596"/>
    </source>
</evidence>
<comment type="caution">
    <text evidence="1">The sequence shown here is derived from an EMBL/GenBank/DDBJ whole genome shotgun (WGS) entry which is preliminary data.</text>
</comment>
<reference evidence="1 2" key="1">
    <citation type="journal article" date="2017" name="Appl. Environ. Microbiol.">
        <title>Parallel evolution of two clades of a major Atlantic endemic Vibrio parahaemolyticus pathogen lineage by independent acquisition of related pathogenicity islands.</title>
        <authorList>
            <person name="Xu F."/>
            <person name="Gonzalez-Escalona N."/>
            <person name="Drees K.P."/>
            <person name="Sebra R.P."/>
            <person name="Cooper V.S."/>
            <person name="Jones S.H."/>
            <person name="Whistler C.A."/>
        </authorList>
    </citation>
    <scope>NUCLEOTIDE SEQUENCE [LARGE SCALE GENOMIC DNA]</scope>
    <source>
        <strain evidence="1 2">MAVP-3</strain>
    </source>
</reference>
<dbReference type="Proteomes" id="UP000214596">
    <property type="component" value="Unassembled WGS sequence"/>
</dbReference>
<sequence>FRKKIASVLQDEEARKKLLDELSIGNDQDAKEE</sequence>
<dbReference type="EMBL" id="NIXT01003252">
    <property type="protein sequence ID" value="OXE29446.1"/>
    <property type="molecule type" value="Genomic_DNA"/>
</dbReference>
<name>A0A227J2Y0_VIBPH</name>
<protein>
    <submittedName>
        <fullName evidence="1">Type VI secretion system-associated protein</fullName>
    </submittedName>
</protein>
<accession>A0A227J2Y0</accession>
<proteinExistence type="predicted"/>
<feature type="non-terminal residue" evidence="1">
    <location>
        <position position="1"/>
    </location>
</feature>